<dbReference type="SMART" id="SM00446">
    <property type="entry name" value="LRRcap"/>
    <property type="match status" value="1"/>
</dbReference>
<gene>
    <name evidence="5" type="primary">CFAP410</name>
</gene>
<keyword evidence="1" id="KW-0433">Leucine-rich repeat</keyword>
<sequence length="295" mass="32882">MYSRWEAVAKANAVIALFSRRGSHLTDVSTVLPSAHLIDPLPVPGESWHWEGTGALCSPDGAGFGLVGTSLLQERAAWMRGMDPSWKAALNGISDLEPLNQCQNLSELYLRKNNIASLNELFYLKNLPRLRVLWLSENPCCGPDPHRYRMTVLRNLPSLQKLDNQAVTEEELSQALVDGEEITAPPARRSMENGCSASTESSAAESTMETESELLSFGLEETNKIREQLGMKPVPRDKFSSFSPQETDCSQKTRNNVLNAILLLTKELDAEGLEIVQQTVGRRLQAFRKRELQEE</sequence>
<dbReference type="SUPFAM" id="SSF52058">
    <property type="entry name" value="L domain-like"/>
    <property type="match status" value="1"/>
</dbReference>
<dbReference type="GeneTree" id="ENSGT00390000018807"/>
<reference evidence="5" key="1">
    <citation type="submission" date="2020-11" db="EMBL/GenBank/DDBJ databases">
        <title>Gallus gallus (Chicken) genome, bGalGal1, GRCg7b, maternal haplotype autosomes + Z &amp; W.</title>
        <authorList>
            <person name="Warren W."/>
            <person name="Formenti G."/>
            <person name="Fedrigo O."/>
            <person name="Haase B."/>
            <person name="Mountcastle J."/>
            <person name="Balacco J."/>
            <person name="Tracey A."/>
            <person name="Schneider V."/>
            <person name="Okimoto R."/>
            <person name="Cheng H."/>
            <person name="Hawken R."/>
            <person name="Howe K."/>
            <person name="Jarvis E.D."/>
        </authorList>
    </citation>
    <scope>NUCLEOTIDE SEQUENCE [LARGE SCALE GENOMIC DNA]</scope>
    <source>
        <strain evidence="5">Broiler</strain>
    </source>
</reference>
<evidence type="ECO:0007829" key="7">
    <source>
        <dbReference type="PeptideAtlas" id="A0A8V1A0Z4"/>
    </source>
</evidence>
<feature type="compositionally biased region" description="Low complexity" evidence="3">
    <location>
        <begin position="196"/>
        <end position="207"/>
    </location>
</feature>
<reference evidence="5" key="2">
    <citation type="submission" date="2025-08" db="UniProtKB">
        <authorList>
            <consortium name="Ensembl"/>
        </authorList>
    </citation>
    <scope>IDENTIFICATION</scope>
    <source>
        <strain evidence="5">broiler</strain>
    </source>
</reference>
<proteinExistence type="evidence at protein level"/>
<dbReference type="Gene3D" id="3.80.10.10">
    <property type="entry name" value="Ribonuclease Inhibitor"/>
    <property type="match status" value="1"/>
</dbReference>
<dbReference type="InterPro" id="IPR001611">
    <property type="entry name" value="Leu-rich_rpt"/>
</dbReference>
<dbReference type="PROSITE" id="PS51450">
    <property type="entry name" value="LRR"/>
    <property type="match status" value="1"/>
</dbReference>
<dbReference type="InterPro" id="IPR032675">
    <property type="entry name" value="LRR_dom_sf"/>
</dbReference>
<dbReference type="PANTHER" id="PTHR18849:SF0">
    <property type="entry name" value="CILIA- AND FLAGELLA-ASSOCIATED PROTEIN 410-RELATED"/>
    <property type="match status" value="1"/>
</dbReference>
<dbReference type="GO" id="GO:0000398">
    <property type="term" value="P:mRNA splicing, via spliceosome"/>
    <property type="evidence" value="ECO:0007669"/>
    <property type="project" value="InterPro"/>
</dbReference>
<dbReference type="AlphaFoldDB" id="A0A8V1A0Z4"/>
<evidence type="ECO:0000313" key="6">
    <source>
        <dbReference type="Proteomes" id="UP000000539"/>
    </source>
</evidence>
<reference evidence="5" key="3">
    <citation type="submission" date="2025-09" db="UniProtKB">
        <authorList>
            <consortium name="Ensembl"/>
        </authorList>
    </citation>
    <scope>IDENTIFICATION</scope>
    <source>
        <strain evidence="5">broiler</strain>
    </source>
</reference>
<dbReference type="OrthoDB" id="1517790at2759"/>
<dbReference type="Ensembl" id="ENSGALT00010060119.1">
    <property type="protein sequence ID" value="ENSGALP00010036879.1"/>
    <property type="gene ID" value="ENSGALG00010024630.1"/>
</dbReference>
<dbReference type="GO" id="GO:0046540">
    <property type="term" value="C:U4/U6 x U5 tri-snRNP complex"/>
    <property type="evidence" value="ECO:0007669"/>
    <property type="project" value="InterPro"/>
</dbReference>
<dbReference type="Proteomes" id="UP000000539">
    <property type="component" value="Chromosome 9"/>
</dbReference>
<dbReference type="InterPro" id="IPR003603">
    <property type="entry name" value="U2A'_phosphoprotein32A_C"/>
</dbReference>
<evidence type="ECO:0000256" key="3">
    <source>
        <dbReference type="SAM" id="MobiDB-lite"/>
    </source>
</evidence>
<evidence type="ECO:0000259" key="4">
    <source>
        <dbReference type="SMART" id="SM00446"/>
    </source>
</evidence>
<evidence type="ECO:0000256" key="2">
    <source>
        <dbReference type="ARBA" id="ARBA00022737"/>
    </source>
</evidence>
<evidence type="ECO:0000313" key="5">
    <source>
        <dbReference type="Ensembl" id="ENSGALP00010036879.1"/>
    </source>
</evidence>
<keyword evidence="6" id="KW-1185">Reference proteome</keyword>
<dbReference type="Pfam" id="PF19252">
    <property type="entry name" value="HIND"/>
    <property type="match status" value="1"/>
</dbReference>
<dbReference type="InterPro" id="IPR045347">
    <property type="entry name" value="HIND"/>
</dbReference>
<keyword evidence="2" id="KW-0677">Repeat</keyword>
<organism evidence="5 6">
    <name type="scientific">Gallus gallus</name>
    <name type="common">Chicken</name>
    <dbReference type="NCBI Taxonomy" id="9031"/>
    <lineage>
        <taxon>Eukaryota</taxon>
        <taxon>Metazoa</taxon>
        <taxon>Chordata</taxon>
        <taxon>Craniata</taxon>
        <taxon>Vertebrata</taxon>
        <taxon>Euteleostomi</taxon>
        <taxon>Archelosauria</taxon>
        <taxon>Archosauria</taxon>
        <taxon>Dinosauria</taxon>
        <taxon>Saurischia</taxon>
        <taxon>Theropoda</taxon>
        <taxon>Coelurosauria</taxon>
        <taxon>Aves</taxon>
        <taxon>Neognathae</taxon>
        <taxon>Galloanserae</taxon>
        <taxon>Galliformes</taxon>
        <taxon>Phasianidae</taxon>
        <taxon>Phasianinae</taxon>
        <taxon>Gallus</taxon>
    </lineage>
</organism>
<feature type="domain" description="U2A'/phosphoprotein 32 family A C-terminal" evidence="4">
    <location>
        <begin position="145"/>
        <end position="163"/>
    </location>
</feature>
<feature type="region of interest" description="Disordered" evidence="3">
    <location>
        <begin position="186"/>
        <end position="207"/>
    </location>
</feature>
<name>A0A8V1A0Z4_CHICK</name>
<evidence type="ECO:0000256" key="1">
    <source>
        <dbReference type="ARBA" id="ARBA00022614"/>
    </source>
</evidence>
<keyword evidence="7" id="KW-1267">Proteomics identification</keyword>
<protein>
    <submittedName>
        <fullName evidence="5">Cilia and flagella associated protein 410</fullName>
    </submittedName>
</protein>
<accession>A0A8V1A0Z4</accession>
<dbReference type="PANTHER" id="PTHR18849">
    <property type="entry name" value="LEUCINE RICH REPEAT PROTEIN"/>
    <property type="match status" value="1"/>
</dbReference>